<dbReference type="InterPro" id="IPR032720">
    <property type="entry name" value="Cys_rich_CWC"/>
</dbReference>
<dbReference type="EMBL" id="JARSFG010000023">
    <property type="protein sequence ID" value="MEC1180198.1"/>
    <property type="molecule type" value="Genomic_DNA"/>
</dbReference>
<evidence type="ECO:0000313" key="2">
    <source>
        <dbReference type="Proteomes" id="UP001344888"/>
    </source>
</evidence>
<evidence type="ECO:0000313" key="1">
    <source>
        <dbReference type="EMBL" id="MEC1180198.1"/>
    </source>
</evidence>
<reference evidence="1 2" key="1">
    <citation type="submission" date="2023-03" db="EMBL/GenBank/DDBJ databases">
        <title>Bacillus Genome Sequencing.</title>
        <authorList>
            <person name="Dunlap C."/>
        </authorList>
    </citation>
    <scope>NUCLEOTIDE SEQUENCE [LARGE SCALE GENOMIC DNA]</scope>
    <source>
        <strain evidence="1 2">B-59205</strain>
    </source>
</reference>
<sequence>MADEKACPLCGGNNHCGVVSQKADCWCMTANFPKEMLSENPTSCICEKCLEEYRERNA</sequence>
<dbReference type="RefSeq" id="WP_107840073.1">
    <property type="nucleotide sequence ID" value="NZ_JARSFG010000023.1"/>
</dbReference>
<accession>A0AAW9NY39</accession>
<dbReference type="AlphaFoldDB" id="A0AAW9NY39"/>
<protein>
    <submittedName>
        <fullName evidence="1">Cysteine-rich CWC family protein</fullName>
    </submittedName>
</protein>
<proteinExistence type="predicted"/>
<name>A0AAW9NY39_9BACL</name>
<gene>
    <name evidence="1" type="ORF">P9B03_16975</name>
</gene>
<dbReference type="Proteomes" id="UP001344888">
    <property type="component" value="Unassembled WGS sequence"/>
</dbReference>
<keyword evidence="2" id="KW-1185">Reference proteome</keyword>
<comment type="caution">
    <text evidence="1">The sequence shown here is derived from an EMBL/GenBank/DDBJ whole genome shotgun (WGS) entry which is preliminary data.</text>
</comment>
<dbReference type="Pfam" id="PF14375">
    <property type="entry name" value="Cys_rich_CWC"/>
    <property type="match status" value="1"/>
</dbReference>
<organism evidence="1 2">
    <name type="scientific">Metasolibacillus meyeri</name>
    <dbReference type="NCBI Taxonomy" id="1071052"/>
    <lineage>
        <taxon>Bacteria</taxon>
        <taxon>Bacillati</taxon>
        <taxon>Bacillota</taxon>
        <taxon>Bacilli</taxon>
        <taxon>Bacillales</taxon>
        <taxon>Caryophanaceae</taxon>
        <taxon>Metasolibacillus</taxon>
    </lineage>
</organism>